<evidence type="ECO:0000256" key="1">
    <source>
        <dbReference type="SAM" id="SignalP"/>
    </source>
</evidence>
<accession>A0ABU7EPC9</accession>
<keyword evidence="3" id="KW-1185">Reference proteome</keyword>
<feature type="chain" id="PRO_5046984667" evidence="1">
    <location>
        <begin position="24"/>
        <end position="125"/>
    </location>
</feature>
<dbReference type="EMBL" id="JAHUTJ010060751">
    <property type="protein sequence ID" value="MED6288494.1"/>
    <property type="molecule type" value="Genomic_DNA"/>
</dbReference>
<reference evidence="2 3" key="1">
    <citation type="submission" date="2021-06" db="EMBL/GenBank/DDBJ databases">
        <authorList>
            <person name="Palmer J.M."/>
        </authorList>
    </citation>
    <scope>NUCLEOTIDE SEQUENCE [LARGE SCALE GENOMIC DNA]</scope>
    <source>
        <strain evidence="2 3">CL_MEX2019</strain>
        <tissue evidence="2">Muscle</tissue>
    </source>
</reference>
<evidence type="ECO:0000313" key="3">
    <source>
        <dbReference type="Proteomes" id="UP001352852"/>
    </source>
</evidence>
<proteinExistence type="predicted"/>
<name>A0ABU7EPC9_9TELE</name>
<feature type="signal peptide" evidence="1">
    <location>
        <begin position="1"/>
        <end position="23"/>
    </location>
</feature>
<sequence length="125" mass="14582">MAWQQVQLLLVLIGTLLLVLVQGWERVNESQLIQFYETGWKNISVEDAPKYCDYHMNHLKNVLTVDFTGCNVREDIYSLQLSFRVSGRHQELTAFCVESTKFDPGLLPRTLDKHMRCDKLTNHQL</sequence>
<evidence type="ECO:0000313" key="2">
    <source>
        <dbReference type="EMBL" id="MED6288494.1"/>
    </source>
</evidence>
<protein>
    <submittedName>
        <fullName evidence="2">Uncharacterized protein</fullName>
    </submittedName>
</protein>
<gene>
    <name evidence="2" type="ORF">CHARACLAT_027116</name>
</gene>
<keyword evidence="1" id="KW-0732">Signal</keyword>
<organism evidence="2 3">
    <name type="scientific">Characodon lateralis</name>
    <dbReference type="NCBI Taxonomy" id="208331"/>
    <lineage>
        <taxon>Eukaryota</taxon>
        <taxon>Metazoa</taxon>
        <taxon>Chordata</taxon>
        <taxon>Craniata</taxon>
        <taxon>Vertebrata</taxon>
        <taxon>Euteleostomi</taxon>
        <taxon>Actinopterygii</taxon>
        <taxon>Neopterygii</taxon>
        <taxon>Teleostei</taxon>
        <taxon>Neoteleostei</taxon>
        <taxon>Acanthomorphata</taxon>
        <taxon>Ovalentaria</taxon>
        <taxon>Atherinomorphae</taxon>
        <taxon>Cyprinodontiformes</taxon>
        <taxon>Goodeidae</taxon>
        <taxon>Characodon</taxon>
    </lineage>
</organism>
<comment type="caution">
    <text evidence="2">The sequence shown here is derived from an EMBL/GenBank/DDBJ whole genome shotgun (WGS) entry which is preliminary data.</text>
</comment>
<dbReference type="Proteomes" id="UP001352852">
    <property type="component" value="Unassembled WGS sequence"/>
</dbReference>